<dbReference type="OrthoDB" id="2579959at2"/>
<evidence type="ECO:0000256" key="1">
    <source>
        <dbReference type="SAM" id="MobiDB-lite"/>
    </source>
</evidence>
<dbReference type="AlphaFoldDB" id="A0A1X1ZHA0"/>
<feature type="compositionally biased region" description="Low complexity" evidence="1">
    <location>
        <begin position="95"/>
        <end position="108"/>
    </location>
</feature>
<evidence type="ECO:0000313" key="3">
    <source>
        <dbReference type="Proteomes" id="UP000193529"/>
    </source>
</evidence>
<feature type="region of interest" description="Disordered" evidence="1">
    <location>
        <begin position="83"/>
        <end position="108"/>
    </location>
</feature>
<dbReference type="SUPFAM" id="SSF141571">
    <property type="entry name" value="Pentapeptide repeat-like"/>
    <property type="match status" value="1"/>
</dbReference>
<comment type="caution">
    <text evidence="2">The sequence shown here is derived from an EMBL/GenBank/DDBJ whole genome shotgun (WGS) entry which is preliminary data.</text>
</comment>
<protein>
    <recommendedName>
        <fullName evidence="4">Pentapeptide repeat-containing protein</fullName>
    </recommendedName>
</protein>
<dbReference type="InterPro" id="IPR001646">
    <property type="entry name" value="5peptide_repeat"/>
</dbReference>
<reference evidence="2 3" key="1">
    <citation type="submission" date="2016-01" db="EMBL/GenBank/DDBJ databases">
        <title>The new phylogeny of the genus Mycobacterium.</title>
        <authorList>
            <person name="Tarcisio F."/>
            <person name="Conor M."/>
            <person name="Antonella G."/>
            <person name="Elisabetta G."/>
            <person name="Giulia F.S."/>
            <person name="Sara T."/>
            <person name="Anna F."/>
            <person name="Clotilde B."/>
            <person name="Roberto B."/>
            <person name="Veronica D.S."/>
            <person name="Fabio R."/>
            <person name="Monica P."/>
            <person name="Olivier J."/>
            <person name="Enrico T."/>
            <person name="Nicola S."/>
        </authorList>
    </citation>
    <scope>NUCLEOTIDE SEQUENCE [LARGE SCALE GENOMIC DNA]</scope>
    <source>
        <strain evidence="2 3">DSM 44572</strain>
    </source>
</reference>
<dbReference type="Gene3D" id="2.160.20.80">
    <property type="entry name" value="E3 ubiquitin-protein ligase SopA"/>
    <property type="match status" value="1"/>
</dbReference>
<name>A0A1X1ZHA0_9MYCO</name>
<evidence type="ECO:0000313" key="2">
    <source>
        <dbReference type="EMBL" id="ORW22777.1"/>
    </source>
</evidence>
<dbReference type="STRING" id="153971.AWC19_13165"/>
<organism evidence="2 3">
    <name type="scientific">Mycobacterium palustre</name>
    <dbReference type="NCBI Taxonomy" id="153971"/>
    <lineage>
        <taxon>Bacteria</taxon>
        <taxon>Bacillati</taxon>
        <taxon>Actinomycetota</taxon>
        <taxon>Actinomycetes</taxon>
        <taxon>Mycobacteriales</taxon>
        <taxon>Mycobacteriaceae</taxon>
        <taxon>Mycobacterium</taxon>
        <taxon>Mycobacterium simiae complex</taxon>
    </lineage>
</organism>
<proteinExistence type="predicted"/>
<evidence type="ECO:0008006" key="4">
    <source>
        <dbReference type="Google" id="ProtNLM"/>
    </source>
</evidence>
<keyword evidence="3" id="KW-1185">Reference proteome</keyword>
<dbReference type="Proteomes" id="UP000193529">
    <property type="component" value="Unassembled WGS sequence"/>
</dbReference>
<sequence>MQEWVDRESSAADFRGANLAESPHTGSAFRNCILQRTSLWHSTFAQCSVPGSVFVQCRMRPVTFDEVDFTLAVLRGNDLRTAAPAGARRRRPGRGLRAGARAAPGRGPGLAVQRFSRMRHRTITA</sequence>
<dbReference type="EMBL" id="LQPJ01000112">
    <property type="protein sequence ID" value="ORW22777.1"/>
    <property type="molecule type" value="Genomic_DNA"/>
</dbReference>
<dbReference type="Pfam" id="PF00805">
    <property type="entry name" value="Pentapeptide"/>
    <property type="match status" value="1"/>
</dbReference>
<accession>A0A1X1ZHA0</accession>
<gene>
    <name evidence="2" type="ORF">AWC19_13165</name>
</gene>